<evidence type="ECO:0000313" key="1">
    <source>
        <dbReference type="EMBL" id="RKN03102.1"/>
    </source>
</evidence>
<gene>
    <name evidence="2" type="ORF">D7318_32120</name>
    <name evidence="1" type="ORF">D7319_32245</name>
</gene>
<sequence length="64" mass="6944">MGGRQLLSDRSEALFKGWCGGQATGRMCELAGACVQEVLRNNCAGSDFPQTFSDRFQTPGELLM</sequence>
<protein>
    <submittedName>
        <fullName evidence="1">Uncharacterized protein</fullName>
    </submittedName>
</protein>
<evidence type="ECO:0000313" key="4">
    <source>
        <dbReference type="Proteomes" id="UP000275024"/>
    </source>
</evidence>
<keyword evidence="3" id="KW-1185">Reference proteome</keyword>
<evidence type="ECO:0000313" key="2">
    <source>
        <dbReference type="EMBL" id="RKN13027.1"/>
    </source>
</evidence>
<accession>A0A3A9VRC6</accession>
<dbReference type="AlphaFoldDB" id="A0A3A9VRC6"/>
<dbReference type="EMBL" id="RBDY01000058">
    <property type="protein sequence ID" value="RKN13027.1"/>
    <property type="molecule type" value="Genomic_DNA"/>
</dbReference>
<proteinExistence type="predicted"/>
<dbReference type="EMBL" id="RBDX01000059">
    <property type="protein sequence ID" value="RKN03102.1"/>
    <property type="molecule type" value="Genomic_DNA"/>
</dbReference>
<dbReference type="Proteomes" id="UP000275024">
    <property type="component" value="Unassembled WGS sequence"/>
</dbReference>
<organism evidence="1 4">
    <name type="scientific">Streptomyces radicis</name>
    <dbReference type="NCBI Taxonomy" id="1750517"/>
    <lineage>
        <taxon>Bacteria</taxon>
        <taxon>Bacillati</taxon>
        <taxon>Actinomycetota</taxon>
        <taxon>Actinomycetes</taxon>
        <taxon>Kitasatosporales</taxon>
        <taxon>Streptomycetaceae</taxon>
        <taxon>Streptomyces</taxon>
    </lineage>
</organism>
<name>A0A3A9VRC6_9ACTN</name>
<evidence type="ECO:0000313" key="3">
    <source>
        <dbReference type="Proteomes" id="UP000268652"/>
    </source>
</evidence>
<reference evidence="3 4" key="1">
    <citation type="submission" date="2018-09" db="EMBL/GenBank/DDBJ databases">
        <title>Streptomyces sp. nov. DS1-2, an endophytic actinomycete isolated from roots of Dendrobium scabrilingue.</title>
        <authorList>
            <person name="Kuncharoen N."/>
            <person name="Kudo T."/>
            <person name="Ohkuma M."/>
            <person name="Yuki M."/>
            <person name="Tanasupawat S."/>
        </authorList>
    </citation>
    <scope>NUCLEOTIDE SEQUENCE [LARGE SCALE GENOMIC DNA]</scope>
    <source>
        <strain evidence="1 4">AZ1-7</strain>
        <strain evidence="2 3">DS1-2</strain>
    </source>
</reference>
<comment type="caution">
    <text evidence="1">The sequence shown here is derived from an EMBL/GenBank/DDBJ whole genome shotgun (WGS) entry which is preliminary data.</text>
</comment>
<dbReference type="Proteomes" id="UP000268652">
    <property type="component" value="Unassembled WGS sequence"/>
</dbReference>